<proteinExistence type="predicted"/>
<dbReference type="Proteomes" id="UP000266841">
    <property type="component" value="Unassembled WGS sequence"/>
</dbReference>
<name>K0RBJ8_THAOC</name>
<organism evidence="1 2">
    <name type="scientific">Thalassiosira oceanica</name>
    <name type="common">Marine diatom</name>
    <dbReference type="NCBI Taxonomy" id="159749"/>
    <lineage>
        <taxon>Eukaryota</taxon>
        <taxon>Sar</taxon>
        <taxon>Stramenopiles</taxon>
        <taxon>Ochrophyta</taxon>
        <taxon>Bacillariophyta</taxon>
        <taxon>Coscinodiscophyceae</taxon>
        <taxon>Thalassiosirophycidae</taxon>
        <taxon>Thalassiosirales</taxon>
        <taxon>Thalassiosiraceae</taxon>
        <taxon>Thalassiosira</taxon>
    </lineage>
</organism>
<evidence type="ECO:0000313" key="2">
    <source>
        <dbReference type="Proteomes" id="UP000266841"/>
    </source>
</evidence>
<sequence length="68" mass="7269">MPGPGVKAVFAATGVDEHEGDSSRCGVAEAMVRCLEYEMTSGEDFGVATVASREIPTEEEWNNLFSSL</sequence>
<dbReference type="EMBL" id="AGNL01050489">
    <property type="protein sequence ID" value="EJK43887.1"/>
    <property type="molecule type" value="Genomic_DNA"/>
</dbReference>
<accession>K0RBJ8</accession>
<comment type="caution">
    <text evidence="1">The sequence shown here is derived from an EMBL/GenBank/DDBJ whole genome shotgun (WGS) entry which is preliminary data.</text>
</comment>
<keyword evidence="2" id="KW-1185">Reference proteome</keyword>
<dbReference type="OMA" id="CEASWTI"/>
<dbReference type="AlphaFoldDB" id="K0RBJ8"/>
<protein>
    <submittedName>
        <fullName evidence="1">Uncharacterized protein</fullName>
    </submittedName>
</protein>
<reference evidence="1 2" key="1">
    <citation type="journal article" date="2012" name="Genome Biol.">
        <title>Genome and low-iron response of an oceanic diatom adapted to chronic iron limitation.</title>
        <authorList>
            <person name="Lommer M."/>
            <person name="Specht M."/>
            <person name="Roy A.S."/>
            <person name="Kraemer L."/>
            <person name="Andreson R."/>
            <person name="Gutowska M.A."/>
            <person name="Wolf J."/>
            <person name="Bergner S.V."/>
            <person name="Schilhabel M.B."/>
            <person name="Klostermeier U.C."/>
            <person name="Beiko R.G."/>
            <person name="Rosenstiel P."/>
            <person name="Hippler M."/>
            <person name="Laroche J."/>
        </authorList>
    </citation>
    <scope>NUCLEOTIDE SEQUENCE [LARGE SCALE GENOMIC DNA]</scope>
    <source>
        <strain evidence="1 2">CCMP1005</strain>
    </source>
</reference>
<dbReference type="OrthoDB" id="195689at2759"/>
<gene>
    <name evidence="1" type="ORF">THAOC_37625</name>
</gene>
<evidence type="ECO:0000313" key="1">
    <source>
        <dbReference type="EMBL" id="EJK43887.1"/>
    </source>
</evidence>